<feature type="region of interest" description="Disordered" evidence="1">
    <location>
        <begin position="53"/>
        <end position="77"/>
    </location>
</feature>
<keyword evidence="5" id="KW-1185">Reference proteome</keyword>
<feature type="transmembrane region" description="Helical" evidence="2">
    <location>
        <begin position="16"/>
        <end position="35"/>
    </location>
</feature>
<evidence type="ECO:0000313" key="4">
    <source>
        <dbReference type="EMBL" id="TGK06486.1"/>
    </source>
</evidence>
<dbReference type="Gene3D" id="3.30.70.1070">
    <property type="entry name" value="Sporulation related repeat"/>
    <property type="match status" value="1"/>
</dbReference>
<accession>A0A4R9G4N1</accession>
<evidence type="ECO:0000256" key="1">
    <source>
        <dbReference type="SAM" id="MobiDB-lite"/>
    </source>
</evidence>
<proteinExistence type="predicted"/>
<dbReference type="RefSeq" id="WP_135769169.1">
    <property type="nucleotide sequence ID" value="NZ_RQET01000013.1"/>
</dbReference>
<dbReference type="GO" id="GO:0042834">
    <property type="term" value="F:peptidoglycan binding"/>
    <property type="evidence" value="ECO:0007669"/>
    <property type="project" value="InterPro"/>
</dbReference>
<dbReference type="Pfam" id="PF05036">
    <property type="entry name" value="SPOR"/>
    <property type="match status" value="1"/>
</dbReference>
<dbReference type="EMBL" id="RQET01000013">
    <property type="protein sequence ID" value="TGK06486.1"/>
    <property type="molecule type" value="Genomic_DNA"/>
</dbReference>
<evidence type="ECO:0000256" key="2">
    <source>
        <dbReference type="SAM" id="Phobius"/>
    </source>
</evidence>
<feature type="region of interest" description="Disordered" evidence="1">
    <location>
        <begin position="197"/>
        <end position="222"/>
    </location>
</feature>
<keyword evidence="2" id="KW-0812">Transmembrane</keyword>
<gene>
    <name evidence="4" type="ORF">EHO60_15765</name>
</gene>
<feature type="domain" description="SPOR" evidence="3">
    <location>
        <begin position="149"/>
        <end position="222"/>
    </location>
</feature>
<feature type="compositionally biased region" description="Low complexity" evidence="1">
    <location>
        <begin position="56"/>
        <end position="72"/>
    </location>
</feature>
<dbReference type="OrthoDB" id="326044at2"/>
<dbReference type="AlphaFoldDB" id="A0A4R9G4N1"/>
<evidence type="ECO:0000259" key="3">
    <source>
        <dbReference type="PROSITE" id="PS51724"/>
    </source>
</evidence>
<dbReference type="InterPro" id="IPR036680">
    <property type="entry name" value="SPOR-like_sf"/>
</dbReference>
<dbReference type="Proteomes" id="UP000298458">
    <property type="component" value="Unassembled WGS sequence"/>
</dbReference>
<name>A0A4R9G4N1_9LEPT</name>
<evidence type="ECO:0000313" key="5">
    <source>
        <dbReference type="Proteomes" id="UP000298458"/>
    </source>
</evidence>
<dbReference type="PROSITE" id="PS51724">
    <property type="entry name" value="SPOR"/>
    <property type="match status" value="1"/>
</dbReference>
<organism evidence="4 5">
    <name type="scientific">Leptospira fletcheri</name>
    <dbReference type="NCBI Taxonomy" id="2484981"/>
    <lineage>
        <taxon>Bacteria</taxon>
        <taxon>Pseudomonadati</taxon>
        <taxon>Spirochaetota</taxon>
        <taxon>Spirochaetia</taxon>
        <taxon>Leptospirales</taxon>
        <taxon>Leptospiraceae</taxon>
        <taxon>Leptospira</taxon>
    </lineage>
</organism>
<feature type="compositionally biased region" description="Basic and acidic residues" evidence="1">
    <location>
        <begin position="103"/>
        <end position="112"/>
    </location>
</feature>
<keyword evidence="2" id="KW-0472">Membrane</keyword>
<protein>
    <submittedName>
        <fullName evidence="4">SPOR domain-containing protein</fullName>
    </submittedName>
</protein>
<dbReference type="InterPro" id="IPR007730">
    <property type="entry name" value="SPOR-like_dom"/>
</dbReference>
<reference evidence="4" key="1">
    <citation type="journal article" date="2019" name="PLoS Negl. Trop. Dis.">
        <title>Revisiting the worldwide diversity of Leptospira species in the environment.</title>
        <authorList>
            <person name="Vincent A.T."/>
            <person name="Schiettekatte O."/>
            <person name="Bourhy P."/>
            <person name="Veyrier F.J."/>
            <person name="Picardeau M."/>
        </authorList>
    </citation>
    <scope>NUCLEOTIDE SEQUENCE [LARGE SCALE GENOMIC DNA]</scope>
    <source>
        <strain evidence="4">SSW15</strain>
    </source>
</reference>
<keyword evidence="2" id="KW-1133">Transmembrane helix</keyword>
<comment type="caution">
    <text evidence="4">The sequence shown here is derived from an EMBL/GenBank/DDBJ whole genome shotgun (WGS) entry which is preliminary data.</text>
</comment>
<dbReference type="SUPFAM" id="SSF110997">
    <property type="entry name" value="Sporulation related repeat"/>
    <property type="match status" value="1"/>
</dbReference>
<feature type="region of interest" description="Disordered" evidence="1">
    <location>
        <begin position="103"/>
        <end position="150"/>
    </location>
</feature>
<sequence length="222" mass="24314">MKEKVFYVINLDNKRIALLSMFLIALLFSFFFLGVSIGRKKGHVQEDLSLNQGFESSSSSVPTSVQPAPVASNSLASGNPLKEEEIKFRNLPPGTEVVDLRAETASKKEDPAKLAPEAPAEPHKEKKIVKREKDSKKGGTSSVAQKSSRKHEGGFYVQVAAFKGKEKADELKSSLGGKSYVKKTKNGYYTVRMGNFSSREDADGSMKKLPSNLRGNALITKE</sequence>